<keyword evidence="4" id="KW-0808">Transferase</keyword>
<dbReference type="Pfam" id="PF00512">
    <property type="entry name" value="HisKA"/>
    <property type="match status" value="1"/>
</dbReference>
<keyword evidence="3 9" id="KW-0597">Phosphoprotein</keyword>
<dbReference type="SUPFAM" id="SSF53850">
    <property type="entry name" value="Periplasmic binding protein-like II"/>
    <property type="match status" value="1"/>
</dbReference>
<feature type="domain" description="Response regulatory" evidence="12">
    <location>
        <begin position="781"/>
        <end position="903"/>
    </location>
</feature>
<gene>
    <name evidence="13" type="ORF">DGI_1441</name>
</gene>
<evidence type="ECO:0000256" key="8">
    <source>
        <dbReference type="ARBA" id="ARBA00023012"/>
    </source>
</evidence>
<dbReference type="FunFam" id="1.10.287.130:FF:000002">
    <property type="entry name" value="Two-component osmosensing histidine kinase"/>
    <property type="match status" value="1"/>
</dbReference>
<protein>
    <recommendedName>
        <fullName evidence="2">histidine kinase</fullName>
        <ecNumber evidence="2">2.7.13.3</ecNumber>
    </recommendedName>
</protein>
<dbReference type="InterPro" id="IPR003018">
    <property type="entry name" value="GAF"/>
</dbReference>
<dbReference type="Pfam" id="PF02518">
    <property type="entry name" value="HATPase_c"/>
    <property type="match status" value="1"/>
</dbReference>
<evidence type="ECO:0000313" key="13">
    <source>
        <dbReference type="EMBL" id="AGW13285.1"/>
    </source>
</evidence>
<dbReference type="InterPro" id="IPR011006">
    <property type="entry name" value="CheY-like_superfamily"/>
</dbReference>
<dbReference type="PRINTS" id="PR00344">
    <property type="entry name" value="BCTRLSENSOR"/>
</dbReference>
<evidence type="ECO:0000259" key="12">
    <source>
        <dbReference type="PROSITE" id="PS50110"/>
    </source>
</evidence>
<keyword evidence="5" id="KW-0547">Nucleotide-binding</keyword>
<dbReference type="Pfam" id="PF00497">
    <property type="entry name" value="SBP_bac_3"/>
    <property type="match status" value="1"/>
</dbReference>
<comment type="catalytic activity">
    <reaction evidence="1">
        <text>ATP + protein L-histidine = ADP + protein N-phospho-L-histidine.</text>
        <dbReference type="EC" id="2.7.13.3"/>
    </reaction>
</comment>
<dbReference type="InterPro" id="IPR005467">
    <property type="entry name" value="His_kinase_dom"/>
</dbReference>
<dbReference type="CDD" id="cd00082">
    <property type="entry name" value="HisKA"/>
    <property type="match status" value="1"/>
</dbReference>
<dbReference type="SMART" id="SM00448">
    <property type="entry name" value="REC"/>
    <property type="match status" value="1"/>
</dbReference>
<organism evidence="13 14">
    <name type="scientific">Megalodesulfovibrio gigas (strain ATCC 19364 / DSM 1382 / NCIMB 9332 / VKM B-1759)</name>
    <name type="common">Desulfovibrio gigas</name>
    <dbReference type="NCBI Taxonomy" id="1121448"/>
    <lineage>
        <taxon>Bacteria</taxon>
        <taxon>Pseudomonadati</taxon>
        <taxon>Thermodesulfobacteriota</taxon>
        <taxon>Desulfovibrionia</taxon>
        <taxon>Desulfovibrionales</taxon>
        <taxon>Desulfovibrionaceae</taxon>
        <taxon>Megalodesulfovibrio</taxon>
    </lineage>
</organism>
<proteinExistence type="predicted"/>
<keyword evidence="10" id="KW-1133">Transmembrane helix</keyword>
<dbReference type="GO" id="GO:0005524">
    <property type="term" value="F:ATP binding"/>
    <property type="evidence" value="ECO:0007669"/>
    <property type="project" value="UniProtKB-KW"/>
</dbReference>
<dbReference type="eggNOG" id="COG2205">
    <property type="taxonomic scope" value="Bacteria"/>
</dbReference>
<dbReference type="GO" id="GO:0000155">
    <property type="term" value="F:phosphorelay sensor kinase activity"/>
    <property type="evidence" value="ECO:0007669"/>
    <property type="project" value="InterPro"/>
</dbReference>
<name>T2G9L3_MEGG1</name>
<dbReference type="SUPFAM" id="SSF52172">
    <property type="entry name" value="CheY-like"/>
    <property type="match status" value="1"/>
</dbReference>
<dbReference type="PROSITE" id="PS50110">
    <property type="entry name" value="RESPONSE_REGULATORY"/>
    <property type="match status" value="1"/>
</dbReference>
<dbReference type="InterPro" id="IPR001638">
    <property type="entry name" value="Solute-binding_3/MltF_N"/>
</dbReference>
<evidence type="ECO:0000259" key="11">
    <source>
        <dbReference type="PROSITE" id="PS50109"/>
    </source>
</evidence>
<dbReference type="AlphaFoldDB" id="T2G9L3"/>
<dbReference type="InterPro" id="IPR029016">
    <property type="entry name" value="GAF-like_dom_sf"/>
</dbReference>
<evidence type="ECO:0000313" key="14">
    <source>
        <dbReference type="Proteomes" id="UP000016587"/>
    </source>
</evidence>
<dbReference type="EC" id="2.7.13.3" evidence="2"/>
<dbReference type="SMART" id="SM00065">
    <property type="entry name" value="GAF"/>
    <property type="match status" value="1"/>
</dbReference>
<dbReference type="SMART" id="SM00387">
    <property type="entry name" value="HATPase_c"/>
    <property type="match status" value="1"/>
</dbReference>
<evidence type="ECO:0000256" key="4">
    <source>
        <dbReference type="ARBA" id="ARBA00022679"/>
    </source>
</evidence>
<dbReference type="CDD" id="cd17546">
    <property type="entry name" value="REC_hyHK_CKI1_RcsC-like"/>
    <property type="match status" value="1"/>
</dbReference>
<evidence type="ECO:0000256" key="3">
    <source>
        <dbReference type="ARBA" id="ARBA00022553"/>
    </source>
</evidence>
<keyword evidence="8" id="KW-0902">Two-component regulatory system</keyword>
<dbReference type="SUPFAM" id="SSF47384">
    <property type="entry name" value="Homodimeric domain of signal transducing histidine kinase"/>
    <property type="match status" value="1"/>
</dbReference>
<evidence type="ECO:0000256" key="5">
    <source>
        <dbReference type="ARBA" id="ARBA00022741"/>
    </source>
</evidence>
<dbReference type="PANTHER" id="PTHR45339:SF1">
    <property type="entry name" value="HYBRID SIGNAL TRANSDUCTION HISTIDINE KINASE J"/>
    <property type="match status" value="1"/>
</dbReference>
<dbReference type="Proteomes" id="UP000016587">
    <property type="component" value="Chromosome"/>
</dbReference>
<sequence>MWRCSGGSMESSSGFHPMALAMVVLAGLLTFAWGVPVRAAATSVRVGVYENPPLLGVGPGGQPEGIFLDVLQEVARRANWELTYVYGSWTSMFEAVQAGDIDLLPVVAYREDRKPLLDYSDRPLLTNWGQVFARDGAPIDTLTALPGKRVGLLLHDVHAEAFRTLIASFDIAVTEVPFDSYEALFIALQEGRVDAGVVNRIYGDMQGTRFAVQPTPIIFNPIQIRFAVGKGDPHGLLPTLDAEVARLMHSRDSVYYQSLDRWLTASVHQERPVWLLHALLLLVAAVALFFGLTMLLKRQVTRSTAALARQNERLAREVEERRLAEERLQREASCNEAQAAIARAITAYGVTIRAVAENIYDQAMQRTGSRFGFVASINPATGEVLGHALSPMVHEDRCALRQPALVLSRGAKGYPGLWGHALNSRQGFFTNAPQAHPHYQGLPQGHVPLEQFLVMPAVVGTEAVGLIALANPGRDYTAEDLTAVEALADLFAMAVSRIRSVEALSCAKEAAEKASLVKSSFLAVMSHEIRTPLNGVMGMLQLLQTTRLDDEQQEYVEAALRTSGILLRLLSDILDISRIEADKLPMAREVYCLEDVIQPVVELFGHEARRKGLAFTLRQDPSAPAFCWGDAGRVRQMLYNLIANAVKFTHQGGITLEVYATPAPPHPPWATDERVMLHLVVADTGVGIDDAMLDIVFGDFTQAEAVYTRKFGGSGLGLAIVKRLTIMMGGSLCIENGEAGGTMMHLALPVDCVAEEQQPDCHQKAKAVPADPSLLDLSHCRVLVVEDEQVNRLTVTRFLEKLGCTVQAAVNGQEALALLADMHAGTVDAVLMDIQMPEMDGTETTRRIRGGEAGAQHRTVPIIALTAHAMAGDREAFLRVGMDAYLAKPVEMDALETVLRHVLHGKRPAGG</sequence>
<evidence type="ECO:0000256" key="9">
    <source>
        <dbReference type="PROSITE-ProRule" id="PRU00169"/>
    </source>
</evidence>
<dbReference type="Pfam" id="PF00072">
    <property type="entry name" value="Response_reg"/>
    <property type="match status" value="1"/>
</dbReference>
<dbReference type="InterPro" id="IPR001789">
    <property type="entry name" value="Sig_transdc_resp-reg_receiver"/>
</dbReference>
<dbReference type="PANTHER" id="PTHR45339">
    <property type="entry name" value="HYBRID SIGNAL TRANSDUCTION HISTIDINE KINASE J"/>
    <property type="match status" value="1"/>
</dbReference>
<dbReference type="InterPro" id="IPR036890">
    <property type="entry name" value="HATPase_C_sf"/>
</dbReference>
<feature type="domain" description="Histidine kinase" evidence="11">
    <location>
        <begin position="524"/>
        <end position="752"/>
    </location>
</feature>
<keyword evidence="10" id="KW-0472">Membrane</keyword>
<evidence type="ECO:0000256" key="7">
    <source>
        <dbReference type="ARBA" id="ARBA00022840"/>
    </source>
</evidence>
<reference evidence="14" key="2">
    <citation type="submission" date="2013-07" db="EMBL/GenBank/DDBJ databases">
        <authorList>
            <person name="Morais-Silva F.O."/>
            <person name="Rezende A.M."/>
            <person name="Pimentel C."/>
            <person name="Resende D.M."/>
            <person name="Santos C.I."/>
            <person name="Clemente C."/>
            <person name="de Oliveira L.M."/>
            <person name="da Silva S.M."/>
            <person name="Costa D.A."/>
            <person name="Varela-Raposo A."/>
            <person name="Horacio E.C.A."/>
            <person name="Matos M."/>
            <person name="Flores O."/>
            <person name="Ruiz J.C."/>
            <person name="Rodrigues-Pousada C."/>
        </authorList>
    </citation>
    <scope>NUCLEOTIDE SEQUENCE [LARGE SCALE GENOMIC DNA]</scope>
    <source>
        <strain evidence="14">ATCC 19364 / DSM 1382 / NCIMB 9332 / VKM B-1759</strain>
    </source>
</reference>
<keyword evidence="10" id="KW-0812">Transmembrane</keyword>
<keyword evidence="14" id="KW-1185">Reference proteome</keyword>
<dbReference type="eggNOG" id="COG0834">
    <property type="taxonomic scope" value="Bacteria"/>
</dbReference>
<feature type="transmembrane region" description="Helical" evidence="10">
    <location>
        <begin position="274"/>
        <end position="296"/>
    </location>
</feature>
<keyword evidence="7" id="KW-0067">ATP-binding</keyword>
<evidence type="ECO:0000256" key="10">
    <source>
        <dbReference type="SAM" id="Phobius"/>
    </source>
</evidence>
<dbReference type="PROSITE" id="PS50109">
    <property type="entry name" value="HIS_KIN"/>
    <property type="match status" value="1"/>
</dbReference>
<dbReference type="InterPro" id="IPR003594">
    <property type="entry name" value="HATPase_dom"/>
</dbReference>
<feature type="modified residue" description="4-aspartylphosphate" evidence="9">
    <location>
        <position position="833"/>
    </location>
</feature>
<dbReference type="KEGG" id="dgg:DGI_1441"/>
<evidence type="ECO:0000256" key="1">
    <source>
        <dbReference type="ARBA" id="ARBA00000085"/>
    </source>
</evidence>
<dbReference type="SMART" id="SM00062">
    <property type="entry name" value="PBPb"/>
    <property type="match status" value="1"/>
</dbReference>
<accession>T2G9L3</accession>
<dbReference type="Gene3D" id="3.30.565.10">
    <property type="entry name" value="Histidine kinase-like ATPase, C-terminal domain"/>
    <property type="match status" value="1"/>
</dbReference>
<dbReference type="Gene3D" id="3.30.450.40">
    <property type="match status" value="1"/>
</dbReference>
<dbReference type="Pfam" id="PF13185">
    <property type="entry name" value="GAF_2"/>
    <property type="match status" value="1"/>
</dbReference>
<dbReference type="InterPro" id="IPR004358">
    <property type="entry name" value="Sig_transdc_His_kin-like_C"/>
</dbReference>
<dbReference type="SMART" id="SM00388">
    <property type="entry name" value="HisKA"/>
    <property type="match status" value="1"/>
</dbReference>
<dbReference type="Gene3D" id="3.40.50.2300">
    <property type="match status" value="1"/>
</dbReference>
<dbReference type="InterPro" id="IPR036097">
    <property type="entry name" value="HisK_dim/P_sf"/>
</dbReference>
<dbReference type="SUPFAM" id="SSF55874">
    <property type="entry name" value="ATPase domain of HSP90 chaperone/DNA topoisomerase II/histidine kinase"/>
    <property type="match status" value="1"/>
</dbReference>
<dbReference type="STRING" id="1121448.DGI_1441"/>
<dbReference type="PATRIC" id="fig|1121448.10.peg.1438"/>
<evidence type="ECO:0000256" key="6">
    <source>
        <dbReference type="ARBA" id="ARBA00022777"/>
    </source>
</evidence>
<dbReference type="HOGENOM" id="CLU_000445_114_69_7"/>
<dbReference type="EMBL" id="CP006585">
    <property type="protein sequence ID" value="AGW13285.1"/>
    <property type="molecule type" value="Genomic_DNA"/>
</dbReference>
<evidence type="ECO:0000256" key="2">
    <source>
        <dbReference type="ARBA" id="ARBA00012438"/>
    </source>
</evidence>
<dbReference type="Gene3D" id="1.10.287.130">
    <property type="match status" value="1"/>
</dbReference>
<dbReference type="SUPFAM" id="SSF55781">
    <property type="entry name" value="GAF domain-like"/>
    <property type="match status" value="1"/>
</dbReference>
<reference evidence="13 14" key="1">
    <citation type="journal article" date="2013" name="J. Bacteriol.">
        <title>Roles of HynAB and Ech, the only two hydrogenases found in the model sulfate reducer Desulfovibrio gigas.</title>
        <authorList>
            <person name="Morais-Silva F.O."/>
            <person name="Santos C.I."/>
            <person name="Rodrigues R."/>
            <person name="Pereira I.A."/>
            <person name="Rodrigues-Pousada C."/>
        </authorList>
    </citation>
    <scope>NUCLEOTIDE SEQUENCE [LARGE SCALE GENOMIC DNA]</scope>
    <source>
        <strain evidence="14">ATCC 19364 / DSM 1382 / NCIMB 9332 / VKM B-1759</strain>
    </source>
</reference>
<dbReference type="InterPro" id="IPR003661">
    <property type="entry name" value="HisK_dim/P_dom"/>
</dbReference>
<dbReference type="Gene3D" id="3.40.190.10">
    <property type="entry name" value="Periplasmic binding protein-like II"/>
    <property type="match status" value="2"/>
</dbReference>
<keyword evidence="6" id="KW-0418">Kinase</keyword>